<reference evidence="3" key="1">
    <citation type="submission" date="2013-12" db="EMBL/GenBank/DDBJ databases">
        <authorList>
            <person name="Omoto C.K."/>
            <person name="Sibley D."/>
            <person name="Venepally P."/>
            <person name="Hadjithomas M."/>
            <person name="Karamycheva S."/>
            <person name="Brunk B."/>
            <person name="Roos D."/>
            <person name="Caler E."/>
            <person name="Lorenzi H."/>
        </authorList>
    </citation>
    <scope>NUCLEOTIDE SEQUENCE</scope>
</reference>
<evidence type="ECO:0000259" key="2">
    <source>
        <dbReference type="Pfam" id="PF18161"/>
    </source>
</evidence>
<dbReference type="EMBL" id="AFNH02000921">
    <property type="protein sequence ID" value="EZG51805.1"/>
    <property type="molecule type" value="Genomic_DNA"/>
</dbReference>
<dbReference type="Pfam" id="PF18161">
    <property type="entry name" value="ISP1_C"/>
    <property type="match status" value="1"/>
</dbReference>
<name>A0A023B2B4_GRENI</name>
<sequence>MGNTLATCCGSGPEDRNEFKTEKAPAGYSKRTSVDDLVGQHYATPIALETIASRLTKGCVPTRILPRLWTYALSRTHNLITTKDPTKGPTTTLPRYIFAKELENGVQVRITLGDFSRLPCDLHWSERERSLYIACTINGERRVRKLPLGSIEDLLYKEGDISSLEAAAGIKPKDECVALCLEEGGGGCLPLFFNDAPTKQRFIEFFLSRAGGQ</sequence>
<accession>A0A023B2B4</accession>
<feature type="region of interest" description="Disordered" evidence="1">
    <location>
        <begin position="1"/>
        <end position="25"/>
    </location>
</feature>
<evidence type="ECO:0000313" key="3">
    <source>
        <dbReference type="EMBL" id="EZG51805.1"/>
    </source>
</evidence>
<dbReference type="VEuPathDB" id="CryptoDB:GNI_123420"/>
<dbReference type="Proteomes" id="UP000019763">
    <property type="component" value="Unassembled WGS sequence"/>
</dbReference>
<dbReference type="eggNOG" id="ENOG502SB3C">
    <property type="taxonomic scope" value="Eukaryota"/>
</dbReference>
<dbReference type="RefSeq" id="XP_011131916.1">
    <property type="nucleotide sequence ID" value="XM_011133614.1"/>
</dbReference>
<evidence type="ECO:0000313" key="4">
    <source>
        <dbReference type="Proteomes" id="UP000019763"/>
    </source>
</evidence>
<comment type="caution">
    <text evidence="3">The sequence shown here is derived from an EMBL/GenBank/DDBJ whole genome shotgun (WGS) entry which is preliminary data.</text>
</comment>
<feature type="domain" description="ISP1 C-terminal" evidence="2">
    <location>
        <begin position="99"/>
        <end position="205"/>
    </location>
</feature>
<keyword evidence="4" id="KW-1185">Reference proteome</keyword>
<evidence type="ECO:0000256" key="1">
    <source>
        <dbReference type="SAM" id="MobiDB-lite"/>
    </source>
</evidence>
<feature type="compositionally biased region" description="Basic and acidic residues" evidence="1">
    <location>
        <begin position="13"/>
        <end position="23"/>
    </location>
</feature>
<dbReference type="Gene3D" id="2.30.29.30">
    <property type="entry name" value="Pleckstrin-homology domain (PH domain)/Phosphotyrosine-binding domain (PTB)"/>
    <property type="match status" value="1"/>
</dbReference>
<proteinExistence type="predicted"/>
<protein>
    <recommendedName>
        <fullName evidence="2">ISP1 C-terminal domain-containing protein</fullName>
    </recommendedName>
</protein>
<dbReference type="GeneID" id="22914337"/>
<organism evidence="3 4">
    <name type="scientific">Gregarina niphandrodes</name>
    <name type="common">Septate eugregarine</name>
    <dbReference type="NCBI Taxonomy" id="110365"/>
    <lineage>
        <taxon>Eukaryota</taxon>
        <taxon>Sar</taxon>
        <taxon>Alveolata</taxon>
        <taxon>Apicomplexa</taxon>
        <taxon>Conoidasida</taxon>
        <taxon>Gregarinasina</taxon>
        <taxon>Eugregarinorida</taxon>
        <taxon>Gregarinidae</taxon>
        <taxon>Gregarina</taxon>
    </lineage>
</organism>
<dbReference type="AlphaFoldDB" id="A0A023B2B4"/>
<dbReference type="InterPro" id="IPR041316">
    <property type="entry name" value="ISP1_C"/>
</dbReference>
<gene>
    <name evidence="3" type="ORF">GNI_123420</name>
</gene>
<dbReference type="InterPro" id="IPR011993">
    <property type="entry name" value="PH-like_dom_sf"/>
</dbReference>